<dbReference type="EMBL" id="PVXO01000054">
    <property type="protein sequence ID" value="PRR77964.1"/>
    <property type="molecule type" value="Genomic_DNA"/>
</dbReference>
<name>A0A2T0B237_9CLOT</name>
<gene>
    <name evidence="1" type="ORF">CLLI_20590</name>
</gene>
<reference evidence="1 2" key="1">
    <citation type="submission" date="2018-03" db="EMBL/GenBank/DDBJ databases">
        <title>Genome sequence of Clostridium liquoris DSM 100320.</title>
        <authorList>
            <person name="Poehlein A."/>
            <person name="Daniel R."/>
        </authorList>
    </citation>
    <scope>NUCLEOTIDE SEQUENCE [LARGE SCALE GENOMIC DNA]</scope>
    <source>
        <strain evidence="1 2">DSM 100320</strain>
    </source>
</reference>
<dbReference type="Proteomes" id="UP000239706">
    <property type="component" value="Unassembled WGS sequence"/>
</dbReference>
<evidence type="ECO:0000313" key="2">
    <source>
        <dbReference type="Proteomes" id="UP000239706"/>
    </source>
</evidence>
<protein>
    <recommendedName>
        <fullName evidence="3">Acetyltransferase</fullName>
    </recommendedName>
</protein>
<keyword evidence="2" id="KW-1185">Reference proteome</keyword>
<proteinExistence type="predicted"/>
<evidence type="ECO:0008006" key="3">
    <source>
        <dbReference type="Google" id="ProtNLM"/>
    </source>
</evidence>
<dbReference type="RefSeq" id="WP_170063705.1">
    <property type="nucleotide sequence ID" value="NZ_PVXO01000054.1"/>
</dbReference>
<dbReference type="AlphaFoldDB" id="A0A2T0B237"/>
<accession>A0A2T0B237</accession>
<sequence>MQKALTVLNKDYPVLRLFVTLGNASESIYYGLGFVTGVEFKKLYIPALQKTASKNFKV</sequence>
<organism evidence="1 2">
    <name type="scientific">Clostridium liquoris</name>
    <dbReference type="NCBI Taxonomy" id="1289519"/>
    <lineage>
        <taxon>Bacteria</taxon>
        <taxon>Bacillati</taxon>
        <taxon>Bacillota</taxon>
        <taxon>Clostridia</taxon>
        <taxon>Eubacteriales</taxon>
        <taxon>Clostridiaceae</taxon>
        <taxon>Clostridium</taxon>
    </lineage>
</organism>
<comment type="caution">
    <text evidence="1">The sequence shown here is derived from an EMBL/GenBank/DDBJ whole genome shotgun (WGS) entry which is preliminary data.</text>
</comment>
<evidence type="ECO:0000313" key="1">
    <source>
        <dbReference type="EMBL" id="PRR77964.1"/>
    </source>
</evidence>